<keyword evidence="4" id="KW-0472">Membrane</keyword>
<dbReference type="Pfam" id="PF26580">
    <property type="entry name" value="Mtb12_C"/>
    <property type="match status" value="1"/>
</dbReference>
<accession>A0AA97CXE7</accession>
<feature type="domain" description="Low molecular weight antigen MTB12-like C-terminal" evidence="5">
    <location>
        <begin position="152"/>
        <end position="261"/>
    </location>
</feature>
<feature type="transmembrane region" description="Helical" evidence="4">
    <location>
        <begin position="35"/>
        <end position="58"/>
    </location>
</feature>
<gene>
    <name evidence="6" type="ORF">MP11Mi_20780</name>
</gene>
<evidence type="ECO:0000256" key="3">
    <source>
        <dbReference type="SAM" id="MobiDB-lite"/>
    </source>
</evidence>
<reference evidence="6" key="1">
    <citation type="submission" date="2023-06" db="EMBL/GenBank/DDBJ databases">
        <title>Gordonia sp. nov. and Pseudochrobactrum sp. nov., two species isolated from the burying beetle Nicrophorus vespilloides.</title>
        <authorList>
            <person name="Poehlein A."/>
            <person name="Guzman J."/>
            <person name="Daniel R."/>
            <person name="Vilcinskas A."/>
        </authorList>
    </citation>
    <scope>NUCLEOTIDE SEQUENCE</scope>
    <source>
        <strain evidence="6">MP11Mi</strain>
    </source>
</reference>
<feature type="compositionally biased region" description="Polar residues" evidence="3">
    <location>
        <begin position="80"/>
        <end position="98"/>
    </location>
</feature>
<feature type="region of interest" description="Disordered" evidence="3">
    <location>
        <begin position="80"/>
        <end position="153"/>
    </location>
</feature>
<keyword evidence="4" id="KW-1133">Transmembrane helix</keyword>
<dbReference type="EMBL" id="CP128986">
    <property type="protein sequence ID" value="WOC12982.1"/>
    <property type="molecule type" value="Genomic_DNA"/>
</dbReference>
<feature type="region of interest" description="Disordered" evidence="3">
    <location>
        <begin position="1"/>
        <end position="29"/>
    </location>
</feature>
<feature type="compositionally biased region" description="Low complexity" evidence="3">
    <location>
        <begin position="123"/>
        <end position="150"/>
    </location>
</feature>
<name>A0AA97CXE7_9ACTN</name>
<evidence type="ECO:0000313" key="6">
    <source>
        <dbReference type="EMBL" id="WOC12982.1"/>
    </source>
</evidence>
<organism evidence="6">
    <name type="scientific">Gordonia sp. MP11Mi</name>
    <dbReference type="NCBI Taxonomy" id="3022769"/>
    <lineage>
        <taxon>Bacteria</taxon>
        <taxon>Bacillati</taxon>
        <taxon>Actinomycetota</taxon>
        <taxon>Actinomycetes</taxon>
        <taxon>Mycobacteriales</taxon>
        <taxon>Gordoniaceae</taxon>
        <taxon>Gordonia</taxon>
    </lineage>
</organism>
<dbReference type="AlphaFoldDB" id="A0AA97CXE7"/>
<protein>
    <recommendedName>
        <fullName evidence="5">Low molecular weight antigen MTB12-like C-terminal domain-containing protein</fullName>
    </recommendedName>
</protein>
<sequence length="263" mass="26303">MSQGDSFGEQPYVDEPYAQPQPDDKSGSKVNVPTILASAGIAAVISALIVTIGVVGLATSDKFGNDTAAAQPTVVNLGSAQGTNGVTTPQNTGDQAAGTTVAGAPTENVPESNGDAGTGTGTQGTDAGNGTAPQPAGAGQGGTTSSTPAPLNAGQLNTKVKTIMNTGASNTARADELQGGQQALGSVNAVAQMLQVSGAGFSYKVVGPVSQNGTTLNARLQMSLVGNGSRYLDLSWVWVDNKWKLSNKSVCAIAEYATLKCTV</sequence>
<proteinExistence type="inferred from homology"/>
<evidence type="ECO:0000256" key="1">
    <source>
        <dbReference type="ARBA" id="ARBA00022729"/>
    </source>
</evidence>
<comment type="similarity">
    <text evidence="2">Belongs to the MTB12 family.</text>
</comment>
<evidence type="ECO:0000256" key="4">
    <source>
        <dbReference type="SAM" id="Phobius"/>
    </source>
</evidence>
<keyword evidence="4" id="KW-0812">Transmembrane</keyword>
<evidence type="ECO:0000259" key="5">
    <source>
        <dbReference type="Pfam" id="PF26580"/>
    </source>
</evidence>
<evidence type="ECO:0000256" key="2">
    <source>
        <dbReference type="ARBA" id="ARBA00093774"/>
    </source>
</evidence>
<dbReference type="InterPro" id="IPR058644">
    <property type="entry name" value="Mtb12-like_C"/>
</dbReference>
<keyword evidence="1" id="KW-0732">Signal</keyword>
<dbReference type="RefSeq" id="WP_420038839.1">
    <property type="nucleotide sequence ID" value="NZ_CP128986.1"/>
</dbReference>